<reference evidence="1" key="1">
    <citation type="submission" date="2021-02" db="EMBL/GenBank/DDBJ databases">
        <authorList>
            <person name="Nowell W R."/>
        </authorList>
    </citation>
    <scope>NUCLEOTIDE SEQUENCE</scope>
</reference>
<dbReference type="AlphaFoldDB" id="A0A814ERF6"/>
<evidence type="ECO:0000313" key="1">
    <source>
        <dbReference type="EMBL" id="CAF0971592.1"/>
    </source>
</evidence>
<organism evidence="1 3">
    <name type="scientific">Rotaria magnacalcarata</name>
    <dbReference type="NCBI Taxonomy" id="392030"/>
    <lineage>
        <taxon>Eukaryota</taxon>
        <taxon>Metazoa</taxon>
        <taxon>Spiralia</taxon>
        <taxon>Gnathifera</taxon>
        <taxon>Rotifera</taxon>
        <taxon>Eurotatoria</taxon>
        <taxon>Bdelloidea</taxon>
        <taxon>Philodinida</taxon>
        <taxon>Philodinidae</taxon>
        <taxon>Rotaria</taxon>
    </lineage>
</organism>
<dbReference type="Proteomes" id="UP000663855">
    <property type="component" value="Unassembled WGS sequence"/>
</dbReference>
<proteinExistence type="predicted"/>
<protein>
    <submittedName>
        <fullName evidence="1">Uncharacterized protein</fullName>
    </submittedName>
</protein>
<name>A0A814ERF6_9BILA</name>
<comment type="caution">
    <text evidence="1">The sequence shown here is derived from an EMBL/GenBank/DDBJ whole genome shotgun (WGS) entry which is preliminary data.</text>
</comment>
<sequence>MGARNVRMEGSGLSNYGESYNPYDGYGGMMYSGSNYQPVVGNHALNMITVDQPLFGSYALGGLASYGNAYPTGFNPTAVPGLDGHKVRQICVSNHALGAFQNLLQQGGMGGLSLPQMMPQMSFAPPPMMPQMSFAPPPMMPQMSFSPPPMMPQMPCAPPPMMLMPQMPCAPPPMMPQMMPQMPCAPPPMVPQMMPQMPCAPPPMMPQIMPQMPYAPPPMMPQMMPQMPCAPPPMMPQIQMPQIQMPQMGSNCCSMSIQLPSMAPQMPQISFPPQTSMMPQQSICPPAMMNGFEGLSSYGGFGQSGYGGFGQAGLASYGQQGFGALGGFPQMQSLLSSLYSQQSYGAFPSQQSYGAFPSQQSFGAFSQQPLSSYPGAGFNVGSAFPQYGGFSQPATFPQVGGYPSMGAGQLGAFPGSTGRVTIVCCAIPQ</sequence>
<dbReference type="EMBL" id="CAJOBH010005723">
    <property type="protein sequence ID" value="CAF4033589.1"/>
    <property type="molecule type" value="Genomic_DNA"/>
</dbReference>
<dbReference type="EMBL" id="CAJNOV010000060">
    <property type="protein sequence ID" value="CAF0971592.1"/>
    <property type="molecule type" value="Genomic_DNA"/>
</dbReference>
<accession>A0A814ERF6</accession>
<evidence type="ECO:0000313" key="2">
    <source>
        <dbReference type="EMBL" id="CAF4033589.1"/>
    </source>
</evidence>
<gene>
    <name evidence="2" type="ORF">BYL167_LOCUS15473</name>
    <name evidence="1" type="ORF">CJN711_LOCUS902</name>
</gene>
<dbReference type="Proteomes" id="UP000681967">
    <property type="component" value="Unassembled WGS sequence"/>
</dbReference>
<evidence type="ECO:0000313" key="3">
    <source>
        <dbReference type="Proteomes" id="UP000663855"/>
    </source>
</evidence>